<accession>A0AAT9K059</accession>
<gene>
    <name evidence="2" type="ORF">EKO22_01410</name>
</gene>
<organism evidence="2">
    <name type="scientific">Synechococcus elongatus PCC 11802</name>
    <dbReference type="NCBI Taxonomy" id="2283154"/>
    <lineage>
        <taxon>Bacteria</taxon>
        <taxon>Bacillati</taxon>
        <taxon>Cyanobacteriota</taxon>
        <taxon>Cyanophyceae</taxon>
        <taxon>Synechococcales</taxon>
        <taxon>Synechococcaceae</taxon>
        <taxon>Synechococcus</taxon>
    </lineage>
</organism>
<reference evidence="2" key="1">
    <citation type="submission" date="2024-01" db="EMBL/GenBank/DDBJ databases">
        <title>Synechococcus elongatus PCC 11802, a close yet different native of Synechococcus elongatus PCC 11801.</title>
        <authorList>
            <person name="Jaiswal D."/>
            <person name="Sengupta A."/>
            <person name="Sengupta S."/>
            <person name="Pakrasi H.B."/>
            <person name="Wangikar P."/>
        </authorList>
    </citation>
    <scope>NUCLEOTIDE SEQUENCE</scope>
    <source>
        <strain evidence="2">PCC 11802</strain>
    </source>
</reference>
<evidence type="ECO:0000256" key="1">
    <source>
        <dbReference type="SAM" id="MobiDB-lite"/>
    </source>
</evidence>
<dbReference type="AlphaFoldDB" id="A0AAT9K059"/>
<feature type="compositionally biased region" description="Basic and acidic residues" evidence="1">
    <location>
        <begin position="58"/>
        <end position="74"/>
    </location>
</feature>
<feature type="region of interest" description="Disordered" evidence="1">
    <location>
        <begin position="54"/>
        <end position="74"/>
    </location>
</feature>
<dbReference type="RefSeq" id="WP_208677489.1">
    <property type="nucleotide sequence ID" value="NZ_CP034671.2"/>
</dbReference>
<name>A0AAT9K059_SYNEL</name>
<evidence type="ECO:0008006" key="3">
    <source>
        <dbReference type="Google" id="ProtNLM"/>
    </source>
</evidence>
<evidence type="ECO:0000313" key="2">
    <source>
        <dbReference type="EMBL" id="QFZ93238.2"/>
    </source>
</evidence>
<protein>
    <recommendedName>
        <fullName evidence="3">Toxin-antitoxin system protein</fullName>
    </recommendedName>
</protein>
<sequence>MPQLHCYVSEDIAKRLQAKAESAHLSLSKYLALLVKRDLDHEWPEGYFELFGQWQGDPPERPAPDSWEDRLDWR</sequence>
<proteinExistence type="predicted"/>
<dbReference type="EMBL" id="CP034671">
    <property type="protein sequence ID" value="QFZ93238.2"/>
    <property type="molecule type" value="Genomic_DNA"/>
</dbReference>